<feature type="transmembrane region" description="Helical" evidence="1">
    <location>
        <begin position="268"/>
        <end position="296"/>
    </location>
</feature>
<keyword evidence="1" id="KW-0812">Transmembrane</keyword>
<keyword evidence="1" id="KW-1133">Transmembrane helix</keyword>
<dbReference type="PANTHER" id="PTHR33133">
    <property type="entry name" value="OS08G0107100 PROTEIN-RELATED"/>
    <property type="match status" value="1"/>
</dbReference>
<dbReference type="Proteomes" id="UP000813462">
    <property type="component" value="Unassembled WGS sequence"/>
</dbReference>
<feature type="transmembrane region" description="Helical" evidence="1">
    <location>
        <begin position="142"/>
        <end position="170"/>
    </location>
</feature>
<dbReference type="EMBL" id="JAEACU010000008">
    <property type="protein sequence ID" value="KAH7519704.1"/>
    <property type="molecule type" value="Genomic_DNA"/>
</dbReference>
<dbReference type="PANTHER" id="PTHR33133:SF51">
    <property type="entry name" value="THH1_TOM1_TOM3 DOMAIN-CONTAINING PROTEIN"/>
    <property type="match status" value="1"/>
</dbReference>
<dbReference type="AlphaFoldDB" id="A0A978UXI8"/>
<feature type="transmembrane region" description="Helical" evidence="1">
    <location>
        <begin position="30"/>
        <end position="48"/>
    </location>
</feature>
<feature type="transmembrane region" description="Helical" evidence="1">
    <location>
        <begin position="182"/>
        <end position="211"/>
    </location>
</feature>
<evidence type="ECO:0000313" key="3">
    <source>
        <dbReference type="Proteomes" id="UP000813462"/>
    </source>
</evidence>
<comment type="caution">
    <text evidence="2">The sequence shown here is derived from an EMBL/GenBank/DDBJ whole genome shotgun (WGS) entry which is preliminary data.</text>
</comment>
<sequence length="336" mass="38482">MDVEQEEMQFFGLLGIFNESYKIIISWRKIFTQITFSLILPLVFIFLAQKEVSEILFAKIIHNEADMMETEIGSRRYNNLNDLVNSELTTLFLIKAVYFTFLLILSLLSTSAAVYTIACIYTGRDVNFRKVMSVVPKVWKRVMVTFLCTFLAFFAYHVFAIIVLIIWVVIMGDSRYANGFVIGLVFLGIVYFAGLVYMSLVWHLASVVSVLEEARGIKAMRKSRALMKGKMWVAICVFFILGIVSYAVQFAFQNLVVHGWSFGVLAKVGYSIVCFSLMVILFLFVLVIQTVLYFVCKSYHHENIDKSALSDHLEVYLLGEYVPLKSKDVQLEQVHV</sequence>
<evidence type="ECO:0000313" key="2">
    <source>
        <dbReference type="EMBL" id="KAH7519704.1"/>
    </source>
</evidence>
<protein>
    <submittedName>
        <fullName evidence="2">Uncharacterized protein</fullName>
    </submittedName>
</protein>
<name>A0A978UXI8_ZIZJJ</name>
<proteinExistence type="predicted"/>
<gene>
    <name evidence="2" type="ORF">FEM48_Zijuj08G0065500</name>
</gene>
<keyword evidence="1" id="KW-0472">Membrane</keyword>
<feature type="transmembrane region" description="Helical" evidence="1">
    <location>
        <begin position="231"/>
        <end position="248"/>
    </location>
</feature>
<accession>A0A978UXI8</accession>
<dbReference type="OrthoDB" id="1908649at2759"/>
<evidence type="ECO:0000256" key="1">
    <source>
        <dbReference type="SAM" id="Phobius"/>
    </source>
</evidence>
<reference evidence="2" key="1">
    <citation type="journal article" date="2021" name="Front. Plant Sci.">
        <title>Chromosome-Scale Genome Assembly for Chinese Sour Jujube and Insights Into Its Genome Evolution and Domestication Signature.</title>
        <authorList>
            <person name="Shen L.-Y."/>
            <person name="Luo H."/>
            <person name="Wang X.-L."/>
            <person name="Wang X.-M."/>
            <person name="Qiu X.-J."/>
            <person name="Liu H."/>
            <person name="Zhou S.-S."/>
            <person name="Jia K.-H."/>
            <person name="Nie S."/>
            <person name="Bao Y.-T."/>
            <person name="Zhang R.-G."/>
            <person name="Yun Q.-Z."/>
            <person name="Chai Y.-H."/>
            <person name="Lu J.-Y."/>
            <person name="Li Y."/>
            <person name="Zhao S.-W."/>
            <person name="Mao J.-F."/>
            <person name="Jia S.-G."/>
            <person name="Mao Y.-M."/>
        </authorList>
    </citation>
    <scope>NUCLEOTIDE SEQUENCE</scope>
    <source>
        <strain evidence="2">AT0</strain>
        <tissue evidence="2">Leaf</tissue>
    </source>
</reference>
<feature type="transmembrane region" description="Helical" evidence="1">
    <location>
        <begin position="96"/>
        <end position="121"/>
    </location>
</feature>
<organism evidence="2 3">
    <name type="scientific">Ziziphus jujuba var. spinosa</name>
    <dbReference type="NCBI Taxonomy" id="714518"/>
    <lineage>
        <taxon>Eukaryota</taxon>
        <taxon>Viridiplantae</taxon>
        <taxon>Streptophyta</taxon>
        <taxon>Embryophyta</taxon>
        <taxon>Tracheophyta</taxon>
        <taxon>Spermatophyta</taxon>
        <taxon>Magnoliopsida</taxon>
        <taxon>eudicotyledons</taxon>
        <taxon>Gunneridae</taxon>
        <taxon>Pentapetalae</taxon>
        <taxon>rosids</taxon>
        <taxon>fabids</taxon>
        <taxon>Rosales</taxon>
        <taxon>Rhamnaceae</taxon>
        <taxon>Paliureae</taxon>
        <taxon>Ziziphus</taxon>
    </lineage>
</organism>